<dbReference type="EMBL" id="FOZL01000001">
    <property type="protein sequence ID" value="SFR96745.1"/>
    <property type="molecule type" value="Genomic_DNA"/>
</dbReference>
<dbReference type="Pfam" id="PF00535">
    <property type="entry name" value="Glycos_transf_2"/>
    <property type="match status" value="1"/>
</dbReference>
<dbReference type="InterPro" id="IPR001173">
    <property type="entry name" value="Glyco_trans_2-like"/>
</dbReference>
<dbReference type="GO" id="GO:0016757">
    <property type="term" value="F:glycosyltransferase activity"/>
    <property type="evidence" value="ECO:0007669"/>
    <property type="project" value="UniProtKB-KW"/>
</dbReference>
<dbReference type="PANTHER" id="PTHR48090:SF1">
    <property type="entry name" value="PROPHAGE BACTOPRENOL GLUCOSYL TRANSFERASE HOMOLOG"/>
    <property type="match status" value="1"/>
</dbReference>
<evidence type="ECO:0000256" key="5">
    <source>
        <dbReference type="ARBA" id="ARBA00022989"/>
    </source>
</evidence>
<keyword evidence="3 9" id="KW-0808">Transferase</keyword>
<dbReference type="GO" id="GO:0005886">
    <property type="term" value="C:plasma membrane"/>
    <property type="evidence" value="ECO:0007669"/>
    <property type="project" value="TreeGrafter"/>
</dbReference>
<keyword evidence="5 7" id="KW-1133">Transmembrane helix</keyword>
<evidence type="ECO:0000256" key="4">
    <source>
        <dbReference type="ARBA" id="ARBA00022692"/>
    </source>
</evidence>
<dbReference type="RefSeq" id="WP_089835506.1">
    <property type="nucleotide sequence ID" value="NZ_FOZL01000001.1"/>
</dbReference>
<feature type="domain" description="Glycosyltransferase 2-like" evidence="8">
    <location>
        <begin position="9"/>
        <end position="173"/>
    </location>
</feature>
<keyword evidence="6 7" id="KW-0472">Membrane</keyword>
<keyword evidence="4 7" id="KW-0812">Transmembrane</keyword>
<dbReference type="InterPro" id="IPR029044">
    <property type="entry name" value="Nucleotide-diphossugar_trans"/>
</dbReference>
<evidence type="ECO:0000256" key="6">
    <source>
        <dbReference type="ARBA" id="ARBA00023136"/>
    </source>
</evidence>
<feature type="transmembrane region" description="Helical" evidence="7">
    <location>
        <begin position="238"/>
        <end position="261"/>
    </location>
</feature>
<proteinExistence type="predicted"/>
<dbReference type="AlphaFoldDB" id="A0A1I6KZV6"/>
<sequence length="316" mass="35621">MANGKPLVSLIIPVYNEEDNLLPLYETVTPILATLSDRFDFEFVFTDNHSTDKTPDMLRLLARADSRIRAYRFSRNVGYQRSILTAYLKCTGDAAIQLDCDLQDPPSLIPVFLDHWLEGNDVVYGIRKSRVEGWKWRAARRVFYWIVDFLSEDHIPQNAGDFRLISRRVIQELGTMDHGTTPYLRGTIATLGFKQLGVDYARAARTIGETKFSVYDNVMLALDGIINQSVVPLRVGTYIGVTVSLVTVLAIIGYLIAYFTVGFRAPAGFTTITTLILGSLSINAMLLGILGEYLGRMYLQMKHRSISIVERELHVD</sequence>
<dbReference type="OrthoDB" id="9807778at2"/>
<dbReference type="SUPFAM" id="SSF53448">
    <property type="entry name" value="Nucleotide-diphospho-sugar transferases"/>
    <property type="match status" value="1"/>
</dbReference>
<dbReference type="CDD" id="cd04187">
    <property type="entry name" value="DPM1_like_bac"/>
    <property type="match status" value="1"/>
</dbReference>
<organism evidence="9 10">
    <name type="scientific">Granulicella pectinivorans</name>
    <dbReference type="NCBI Taxonomy" id="474950"/>
    <lineage>
        <taxon>Bacteria</taxon>
        <taxon>Pseudomonadati</taxon>
        <taxon>Acidobacteriota</taxon>
        <taxon>Terriglobia</taxon>
        <taxon>Terriglobales</taxon>
        <taxon>Acidobacteriaceae</taxon>
        <taxon>Granulicella</taxon>
    </lineage>
</organism>
<evidence type="ECO:0000313" key="9">
    <source>
        <dbReference type="EMBL" id="SFR96745.1"/>
    </source>
</evidence>
<evidence type="ECO:0000259" key="8">
    <source>
        <dbReference type="Pfam" id="PF00535"/>
    </source>
</evidence>
<keyword evidence="2 9" id="KW-0328">Glycosyltransferase</keyword>
<name>A0A1I6KZV6_9BACT</name>
<reference evidence="9 10" key="1">
    <citation type="submission" date="2016-10" db="EMBL/GenBank/DDBJ databases">
        <authorList>
            <person name="de Groot N.N."/>
        </authorList>
    </citation>
    <scope>NUCLEOTIDE SEQUENCE [LARGE SCALE GENOMIC DNA]</scope>
    <source>
        <strain evidence="9 10">DSM 21001</strain>
    </source>
</reference>
<feature type="transmembrane region" description="Helical" evidence="7">
    <location>
        <begin position="267"/>
        <end position="294"/>
    </location>
</feature>
<accession>A0A1I6KZV6</accession>
<protein>
    <submittedName>
        <fullName evidence="9">Dolichol-phosphate mannosyltransferase</fullName>
    </submittedName>
</protein>
<dbReference type="Proteomes" id="UP000199024">
    <property type="component" value="Unassembled WGS sequence"/>
</dbReference>
<dbReference type="PANTHER" id="PTHR48090">
    <property type="entry name" value="UNDECAPRENYL-PHOSPHATE 4-DEOXY-4-FORMAMIDO-L-ARABINOSE TRANSFERASE-RELATED"/>
    <property type="match status" value="1"/>
</dbReference>
<dbReference type="Gene3D" id="3.90.550.10">
    <property type="entry name" value="Spore Coat Polysaccharide Biosynthesis Protein SpsA, Chain A"/>
    <property type="match status" value="1"/>
</dbReference>
<dbReference type="STRING" id="474950.SAMN05421771_0036"/>
<comment type="subcellular location">
    <subcellularLocation>
        <location evidence="1">Membrane</location>
        <topology evidence="1">Multi-pass membrane protein</topology>
    </subcellularLocation>
</comment>
<evidence type="ECO:0000256" key="1">
    <source>
        <dbReference type="ARBA" id="ARBA00004141"/>
    </source>
</evidence>
<gene>
    <name evidence="9" type="ORF">SAMN05421771_0036</name>
</gene>
<evidence type="ECO:0000256" key="2">
    <source>
        <dbReference type="ARBA" id="ARBA00022676"/>
    </source>
</evidence>
<dbReference type="InterPro" id="IPR050256">
    <property type="entry name" value="Glycosyltransferase_2"/>
</dbReference>
<evidence type="ECO:0000313" key="10">
    <source>
        <dbReference type="Proteomes" id="UP000199024"/>
    </source>
</evidence>
<keyword evidence="10" id="KW-1185">Reference proteome</keyword>
<evidence type="ECO:0000256" key="3">
    <source>
        <dbReference type="ARBA" id="ARBA00022679"/>
    </source>
</evidence>
<evidence type="ECO:0000256" key="7">
    <source>
        <dbReference type="SAM" id="Phobius"/>
    </source>
</evidence>